<dbReference type="EMBL" id="CP019603">
    <property type="protein sequence ID" value="ARU17964.1"/>
    <property type="molecule type" value="Genomic_DNA"/>
</dbReference>
<dbReference type="Gene3D" id="3.10.450.50">
    <property type="match status" value="1"/>
</dbReference>
<reference evidence="3 4" key="1">
    <citation type="submission" date="2017-01" db="EMBL/GenBank/DDBJ databases">
        <title>Complete genome sequence of esterase-producing bacterium Croceicoccus marinus E4A9.</title>
        <authorList>
            <person name="Wu Y.-H."/>
            <person name="Cheng H."/>
            <person name="Xu L."/>
            <person name="Huo Y.-Y."/>
            <person name="Wang C.-S."/>
            <person name="Xu X.-W."/>
        </authorList>
    </citation>
    <scope>NUCLEOTIDE SEQUENCE [LARGE SCALE GENOMIC DNA]</scope>
    <source>
        <strain evidence="3 4">E4A9</strain>
        <plasmid evidence="4">Plasmid pcme4a9i</plasmid>
    </source>
</reference>
<feature type="domain" description="SnoaL-like" evidence="2">
    <location>
        <begin position="17"/>
        <end position="145"/>
    </location>
</feature>
<dbReference type="SUPFAM" id="SSF54427">
    <property type="entry name" value="NTF2-like"/>
    <property type="match status" value="1"/>
</dbReference>
<dbReference type="Pfam" id="PF13577">
    <property type="entry name" value="SnoaL_4"/>
    <property type="match status" value="1"/>
</dbReference>
<dbReference type="KEGG" id="cman:A9D14_16755"/>
<dbReference type="InterPro" id="IPR032710">
    <property type="entry name" value="NTF2-like_dom_sf"/>
</dbReference>
<evidence type="ECO:0000256" key="1">
    <source>
        <dbReference type="SAM" id="MobiDB-lite"/>
    </source>
</evidence>
<organism evidence="3 4">
    <name type="scientific">Croceicoccus marinus</name>
    <dbReference type="NCBI Taxonomy" id="450378"/>
    <lineage>
        <taxon>Bacteria</taxon>
        <taxon>Pseudomonadati</taxon>
        <taxon>Pseudomonadota</taxon>
        <taxon>Alphaproteobacteria</taxon>
        <taxon>Sphingomonadales</taxon>
        <taxon>Erythrobacteraceae</taxon>
        <taxon>Croceicoccus</taxon>
    </lineage>
</organism>
<gene>
    <name evidence="3" type="ORF">A9D14_16755</name>
</gene>
<evidence type="ECO:0000259" key="2">
    <source>
        <dbReference type="Pfam" id="PF13577"/>
    </source>
</evidence>
<dbReference type="CDD" id="cd00531">
    <property type="entry name" value="NTF2_like"/>
    <property type="match status" value="1"/>
</dbReference>
<proteinExistence type="predicted"/>
<feature type="region of interest" description="Disordered" evidence="1">
    <location>
        <begin position="157"/>
        <end position="198"/>
    </location>
</feature>
<name>A0A1Z1FGM6_9SPHN</name>
<dbReference type="Proteomes" id="UP000195807">
    <property type="component" value="Plasmid pCME4A9I"/>
</dbReference>
<evidence type="ECO:0000313" key="4">
    <source>
        <dbReference type="Proteomes" id="UP000195807"/>
    </source>
</evidence>
<geneLocation type="plasmid" evidence="4">
    <name>pcme4a9i</name>
</geneLocation>
<sequence length="198" mass="22200">MGVMDETGLDLKAEIRDLAARRDITDAVHRYMRGLDRLDRDCLLSAFHPDAYVDCGLLAGSPTEFADFALGFLADMDATHHQLGQVRIEFAGGDAASGKASGESYFRAFHDVRSEAGEVRDLFIAGRYIDEFTRGNGEWRIARRRLVTDWVSDNPGSRAFFNDNPNAPRGARRGEDFSQTRDWPETAEPRTEQQEPVT</sequence>
<dbReference type="InterPro" id="IPR037401">
    <property type="entry name" value="SnoaL-like"/>
</dbReference>
<dbReference type="STRING" id="450378.GCA_001661675_03367"/>
<accession>A0A1Z1FGM6</accession>
<dbReference type="AlphaFoldDB" id="A0A1Z1FGM6"/>
<keyword evidence="3" id="KW-0614">Plasmid</keyword>
<evidence type="ECO:0000313" key="3">
    <source>
        <dbReference type="EMBL" id="ARU17964.1"/>
    </source>
</evidence>
<feature type="compositionally biased region" description="Basic and acidic residues" evidence="1">
    <location>
        <begin position="172"/>
        <end position="198"/>
    </location>
</feature>
<protein>
    <recommendedName>
        <fullName evidence="2">SnoaL-like domain-containing protein</fullName>
    </recommendedName>
</protein>
<keyword evidence="4" id="KW-1185">Reference proteome</keyword>